<sequence length="93" mass="10887">KERENDFENRVDFSYKEGILEDCLEKLGKTKSNMFLVFVHDIIYKLKQELKRGQTVALNSFVVVLFTSIHSYDKGVYTSNKLVNTIKGFYKLI</sequence>
<evidence type="ECO:0000313" key="2">
    <source>
        <dbReference type="Proteomes" id="UP000566276"/>
    </source>
</evidence>
<protein>
    <submittedName>
        <fullName evidence="1">Uncharacterized protein</fullName>
    </submittedName>
</protein>
<comment type="caution">
    <text evidence="1">The sequence shown here is derived from an EMBL/GenBank/DDBJ whole genome shotgun (WGS) entry which is preliminary data.</text>
</comment>
<proteinExistence type="predicted"/>
<dbReference type="Proteomes" id="UP000566276">
    <property type="component" value="Unassembled WGS sequence"/>
</dbReference>
<organism evidence="1 2">
    <name type="scientific">Borreliella spielmanii</name>
    <dbReference type="NCBI Taxonomy" id="88916"/>
    <lineage>
        <taxon>Bacteria</taxon>
        <taxon>Pseudomonadati</taxon>
        <taxon>Spirochaetota</taxon>
        <taxon>Spirochaetia</taxon>
        <taxon>Spirochaetales</taxon>
        <taxon>Borreliaceae</taxon>
        <taxon>Borreliella</taxon>
    </lineage>
</organism>
<dbReference type="RefSeq" id="WP_183224562.1">
    <property type="nucleotide sequence ID" value="NZ_JACHFA010000032.1"/>
</dbReference>
<dbReference type="Pfam" id="PF04867">
    <property type="entry name" value="DUF643"/>
    <property type="match status" value="1"/>
</dbReference>
<dbReference type="EMBL" id="JACHFA010000032">
    <property type="protein sequence ID" value="MBB6032157.1"/>
    <property type="molecule type" value="Genomic_DNA"/>
</dbReference>
<keyword evidence="2" id="KW-1185">Reference proteome</keyword>
<feature type="non-terminal residue" evidence="1">
    <location>
        <position position="1"/>
    </location>
</feature>
<reference evidence="1 2" key="1">
    <citation type="submission" date="2020-08" db="EMBL/GenBank/DDBJ databases">
        <title>Genomic Encyclopedia of Type Strains, Phase IV (KMG-IV): sequencing the most valuable type-strain genomes for metagenomic binning, comparative biology and taxonomic classification.</title>
        <authorList>
            <person name="Goeker M."/>
        </authorList>
    </citation>
    <scope>NUCLEOTIDE SEQUENCE [LARGE SCALE GENOMIC DNA]</scope>
    <source>
        <strain evidence="1 2">DSM 16813</strain>
    </source>
</reference>
<dbReference type="InterPro" id="IPR006951">
    <property type="entry name" value="DUF643"/>
</dbReference>
<gene>
    <name evidence="1" type="ORF">HNR35_001160</name>
</gene>
<accession>A0ABR6PA44</accession>
<name>A0ABR6PA44_9SPIR</name>
<evidence type="ECO:0000313" key="1">
    <source>
        <dbReference type="EMBL" id="MBB6032157.1"/>
    </source>
</evidence>